<dbReference type="SUPFAM" id="SSF51445">
    <property type="entry name" value="(Trans)glycosidases"/>
    <property type="match status" value="1"/>
</dbReference>
<evidence type="ECO:0000256" key="10">
    <source>
        <dbReference type="SAM" id="SignalP"/>
    </source>
</evidence>
<evidence type="ECO:0000256" key="5">
    <source>
        <dbReference type="ARBA" id="ARBA00023277"/>
    </source>
</evidence>
<dbReference type="PANTHER" id="PTHR45708">
    <property type="entry name" value="ENDOCHITINASE"/>
    <property type="match status" value="1"/>
</dbReference>
<evidence type="ECO:0000259" key="11">
    <source>
        <dbReference type="PROSITE" id="PS51910"/>
    </source>
</evidence>
<evidence type="ECO:0000313" key="12">
    <source>
        <dbReference type="EMBL" id="TFK49755.1"/>
    </source>
</evidence>
<dbReference type="Proteomes" id="UP000305948">
    <property type="component" value="Unassembled WGS sequence"/>
</dbReference>
<dbReference type="GO" id="GO:0008843">
    <property type="term" value="F:endochitinase activity"/>
    <property type="evidence" value="ECO:0007669"/>
    <property type="project" value="UniProtKB-EC"/>
</dbReference>
<comment type="similarity">
    <text evidence="9">Belongs to the glycosyl hydrolase 18 family.</text>
</comment>
<dbReference type="InterPro" id="IPR017853">
    <property type="entry name" value="GH"/>
</dbReference>
<name>A0A5C3MY30_9AGAM</name>
<dbReference type="Pfam" id="PF00704">
    <property type="entry name" value="Glyco_hydro_18"/>
    <property type="match status" value="1"/>
</dbReference>
<sequence length="298" mass="31842">MARMTFAGSSLHALLAVRLLLGAMGSVGAFDMSKNTNLAVYWGQDSAGNQHNLAYYCADNTIDTIPLAFLYVFRGPGGDPEIDFANTCNQWDDGTFSGTALAKCQAMAPDIKTCQSKGKIVTLSLGGATGRVGFSSDSQARGFADTIWDLFLGGESGTRPFGDAVLDGIDLDIESGTAAHYAAFVSRIRARASGAGKKYYITAAPQCPYPDAYIGDALDAAPFDAVYVQFYNNYCGLNHAADYNFATWCVLHKPSLLVTYSFAGITGQRPGLRIRTSRCTSALLAPRTPLTDTSPLRQ</sequence>
<dbReference type="PROSITE" id="PS51910">
    <property type="entry name" value="GH18_2"/>
    <property type="match status" value="1"/>
</dbReference>
<evidence type="ECO:0000256" key="6">
    <source>
        <dbReference type="ARBA" id="ARBA00023295"/>
    </source>
</evidence>
<feature type="domain" description="GH18" evidence="11">
    <location>
        <begin position="36"/>
        <end position="298"/>
    </location>
</feature>
<keyword evidence="5" id="KW-0119">Carbohydrate metabolism</keyword>
<dbReference type="EC" id="3.2.1.14" evidence="2"/>
<keyword evidence="6 8" id="KW-0326">Glycosidase</keyword>
<dbReference type="PANTHER" id="PTHR45708:SF49">
    <property type="entry name" value="ENDOCHITINASE"/>
    <property type="match status" value="1"/>
</dbReference>
<gene>
    <name evidence="12" type="ORF">OE88DRAFT_1662405</name>
</gene>
<accession>A0A5C3MY30</accession>
<dbReference type="OrthoDB" id="6020543at2759"/>
<evidence type="ECO:0000256" key="7">
    <source>
        <dbReference type="ARBA" id="ARBA00023326"/>
    </source>
</evidence>
<feature type="chain" id="PRO_5023111473" description="chitinase" evidence="10">
    <location>
        <begin position="30"/>
        <end position="298"/>
    </location>
</feature>
<evidence type="ECO:0000256" key="3">
    <source>
        <dbReference type="ARBA" id="ARBA00022801"/>
    </source>
</evidence>
<keyword evidence="4" id="KW-0146">Chitin degradation</keyword>
<dbReference type="GO" id="GO:0005576">
    <property type="term" value="C:extracellular region"/>
    <property type="evidence" value="ECO:0007669"/>
    <property type="project" value="TreeGrafter"/>
</dbReference>
<dbReference type="InterPro" id="IPR050542">
    <property type="entry name" value="Glycosyl_Hydrlase18_Chitinase"/>
</dbReference>
<keyword evidence="7" id="KW-0624">Polysaccharide degradation</keyword>
<comment type="catalytic activity">
    <reaction evidence="1">
        <text>Random endo-hydrolysis of N-acetyl-beta-D-glucosaminide (1-&gt;4)-beta-linkages in chitin and chitodextrins.</text>
        <dbReference type="EC" id="3.2.1.14"/>
    </reaction>
</comment>
<feature type="signal peptide" evidence="10">
    <location>
        <begin position="1"/>
        <end position="29"/>
    </location>
</feature>
<proteinExistence type="inferred from homology"/>
<dbReference type="STRING" id="5364.A0A5C3MY30"/>
<dbReference type="InterPro" id="IPR001579">
    <property type="entry name" value="Glyco_hydro_18_chit_AS"/>
</dbReference>
<dbReference type="EMBL" id="ML213515">
    <property type="protein sequence ID" value="TFK49755.1"/>
    <property type="molecule type" value="Genomic_DNA"/>
</dbReference>
<keyword evidence="10" id="KW-0732">Signal</keyword>
<organism evidence="12 13">
    <name type="scientific">Heliocybe sulcata</name>
    <dbReference type="NCBI Taxonomy" id="5364"/>
    <lineage>
        <taxon>Eukaryota</taxon>
        <taxon>Fungi</taxon>
        <taxon>Dikarya</taxon>
        <taxon>Basidiomycota</taxon>
        <taxon>Agaricomycotina</taxon>
        <taxon>Agaricomycetes</taxon>
        <taxon>Gloeophyllales</taxon>
        <taxon>Gloeophyllaceae</taxon>
        <taxon>Heliocybe</taxon>
    </lineage>
</organism>
<evidence type="ECO:0000313" key="13">
    <source>
        <dbReference type="Proteomes" id="UP000305948"/>
    </source>
</evidence>
<reference evidence="12 13" key="1">
    <citation type="journal article" date="2019" name="Nat. Ecol. Evol.">
        <title>Megaphylogeny resolves global patterns of mushroom evolution.</title>
        <authorList>
            <person name="Varga T."/>
            <person name="Krizsan K."/>
            <person name="Foldi C."/>
            <person name="Dima B."/>
            <person name="Sanchez-Garcia M."/>
            <person name="Sanchez-Ramirez S."/>
            <person name="Szollosi G.J."/>
            <person name="Szarkandi J.G."/>
            <person name="Papp V."/>
            <person name="Albert L."/>
            <person name="Andreopoulos W."/>
            <person name="Angelini C."/>
            <person name="Antonin V."/>
            <person name="Barry K.W."/>
            <person name="Bougher N.L."/>
            <person name="Buchanan P."/>
            <person name="Buyck B."/>
            <person name="Bense V."/>
            <person name="Catcheside P."/>
            <person name="Chovatia M."/>
            <person name="Cooper J."/>
            <person name="Damon W."/>
            <person name="Desjardin D."/>
            <person name="Finy P."/>
            <person name="Geml J."/>
            <person name="Haridas S."/>
            <person name="Hughes K."/>
            <person name="Justo A."/>
            <person name="Karasinski D."/>
            <person name="Kautmanova I."/>
            <person name="Kiss B."/>
            <person name="Kocsube S."/>
            <person name="Kotiranta H."/>
            <person name="LaButti K.M."/>
            <person name="Lechner B.E."/>
            <person name="Liimatainen K."/>
            <person name="Lipzen A."/>
            <person name="Lukacs Z."/>
            <person name="Mihaltcheva S."/>
            <person name="Morgado L.N."/>
            <person name="Niskanen T."/>
            <person name="Noordeloos M.E."/>
            <person name="Ohm R.A."/>
            <person name="Ortiz-Santana B."/>
            <person name="Ovrebo C."/>
            <person name="Racz N."/>
            <person name="Riley R."/>
            <person name="Savchenko A."/>
            <person name="Shiryaev A."/>
            <person name="Soop K."/>
            <person name="Spirin V."/>
            <person name="Szebenyi C."/>
            <person name="Tomsovsky M."/>
            <person name="Tulloss R.E."/>
            <person name="Uehling J."/>
            <person name="Grigoriev I.V."/>
            <person name="Vagvolgyi C."/>
            <person name="Papp T."/>
            <person name="Martin F.M."/>
            <person name="Miettinen O."/>
            <person name="Hibbett D.S."/>
            <person name="Nagy L.G."/>
        </authorList>
    </citation>
    <scope>NUCLEOTIDE SEQUENCE [LARGE SCALE GENOMIC DNA]</scope>
    <source>
        <strain evidence="12 13">OMC1185</strain>
    </source>
</reference>
<evidence type="ECO:0000256" key="8">
    <source>
        <dbReference type="RuleBase" id="RU000489"/>
    </source>
</evidence>
<dbReference type="InterPro" id="IPR001223">
    <property type="entry name" value="Glyco_hydro18_cat"/>
</dbReference>
<dbReference type="GO" id="GO:0000272">
    <property type="term" value="P:polysaccharide catabolic process"/>
    <property type="evidence" value="ECO:0007669"/>
    <property type="project" value="UniProtKB-KW"/>
</dbReference>
<keyword evidence="3 8" id="KW-0378">Hydrolase</keyword>
<keyword evidence="13" id="KW-1185">Reference proteome</keyword>
<protein>
    <recommendedName>
        <fullName evidence="2">chitinase</fullName>
        <ecNumber evidence="2">3.2.1.14</ecNumber>
    </recommendedName>
</protein>
<evidence type="ECO:0000256" key="1">
    <source>
        <dbReference type="ARBA" id="ARBA00000822"/>
    </source>
</evidence>
<dbReference type="AlphaFoldDB" id="A0A5C3MY30"/>
<dbReference type="Gene3D" id="3.20.20.80">
    <property type="entry name" value="Glycosidases"/>
    <property type="match status" value="1"/>
</dbReference>
<evidence type="ECO:0000256" key="2">
    <source>
        <dbReference type="ARBA" id="ARBA00012729"/>
    </source>
</evidence>
<dbReference type="GO" id="GO:0006032">
    <property type="term" value="P:chitin catabolic process"/>
    <property type="evidence" value="ECO:0007669"/>
    <property type="project" value="UniProtKB-KW"/>
</dbReference>
<dbReference type="PROSITE" id="PS01095">
    <property type="entry name" value="GH18_1"/>
    <property type="match status" value="1"/>
</dbReference>
<evidence type="ECO:0000256" key="9">
    <source>
        <dbReference type="RuleBase" id="RU004453"/>
    </source>
</evidence>
<evidence type="ECO:0000256" key="4">
    <source>
        <dbReference type="ARBA" id="ARBA00023024"/>
    </source>
</evidence>